<name>V5WIJ9_9SPIO</name>
<evidence type="ECO:0000256" key="1">
    <source>
        <dbReference type="SAM" id="Phobius"/>
    </source>
</evidence>
<dbReference type="EMBL" id="CP006939">
    <property type="protein sequence ID" value="AHC15450.1"/>
    <property type="molecule type" value="Genomic_DNA"/>
</dbReference>
<evidence type="ECO:0000313" key="2">
    <source>
        <dbReference type="EMBL" id="AHC15450.1"/>
    </source>
</evidence>
<gene>
    <name evidence="2" type="ORF">L21SP2_2083</name>
</gene>
<sequence>MYFFILIHIFNLFQYPDFYLVSFSLYLSQTGHIIFLFSFILFVLIIMNL</sequence>
<protein>
    <submittedName>
        <fullName evidence="2">Uncharacterized protein</fullName>
    </submittedName>
</protein>
<dbReference type="HOGENOM" id="CLU_3140508_0_0_12"/>
<feature type="transmembrane region" description="Helical" evidence="1">
    <location>
        <begin position="20"/>
        <end position="46"/>
    </location>
</feature>
<dbReference type="Proteomes" id="UP000018680">
    <property type="component" value="Chromosome"/>
</dbReference>
<reference evidence="2 3" key="1">
    <citation type="journal article" date="2015" name="Stand. Genomic Sci.">
        <title>Complete genome sequence and description of Salinispira pacifica gen. nov., sp. nov., a novel spirochaete isolated form a hypersaline microbial mat.</title>
        <authorList>
            <person name="Ben Hania W."/>
            <person name="Joseph M."/>
            <person name="Schumann P."/>
            <person name="Bunk B."/>
            <person name="Fiebig A."/>
            <person name="Sproer C."/>
            <person name="Klenk H.P."/>
            <person name="Fardeau M.L."/>
            <person name="Spring S."/>
        </authorList>
    </citation>
    <scope>NUCLEOTIDE SEQUENCE [LARGE SCALE GENOMIC DNA]</scope>
    <source>
        <strain evidence="2 3">L21-RPul-D2</strain>
    </source>
</reference>
<keyword evidence="3" id="KW-1185">Reference proteome</keyword>
<organism evidence="2 3">
    <name type="scientific">Salinispira pacifica</name>
    <dbReference type="NCBI Taxonomy" id="1307761"/>
    <lineage>
        <taxon>Bacteria</taxon>
        <taxon>Pseudomonadati</taxon>
        <taxon>Spirochaetota</taxon>
        <taxon>Spirochaetia</taxon>
        <taxon>Spirochaetales</taxon>
        <taxon>Spirochaetaceae</taxon>
        <taxon>Salinispira</taxon>
    </lineage>
</organism>
<accession>V5WIJ9</accession>
<keyword evidence="1" id="KW-0472">Membrane</keyword>
<keyword evidence="1" id="KW-0812">Transmembrane</keyword>
<proteinExistence type="predicted"/>
<dbReference type="AlphaFoldDB" id="V5WIJ9"/>
<evidence type="ECO:0000313" key="3">
    <source>
        <dbReference type="Proteomes" id="UP000018680"/>
    </source>
</evidence>
<dbReference type="KEGG" id="slr:L21SP2_2083"/>
<keyword evidence="1" id="KW-1133">Transmembrane helix</keyword>